<dbReference type="OMA" id="PEERTHC"/>
<dbReference type="SUPFAM" id="SSF103473">
    <property type="entry name" value="MFS general substrate transporter"/>
    <property type="match status" value="1"/>
</dbReference>
<keyword evidence="8" id="KW-1185">Reference proteome</keyword>
<dbReference type="GO" id="GO:0022857">
    <property type="term" value="F:transmembrane transporter activity"/>
    <property type="evidence" value="ECO:0007669"/>
    <property type="project" value="InterPro"/>
</dbReference>
<dbReference type="OrthoDB" id="6262629at2759"/>
<feature type="domain" description="Major facilitator superfamily (MFS) profile" evidence="6">
    <location>
        <begin position="1"/>
        <end position="213"/>
    </location>
</feature>
<feature type="transmembrane region" description="Helical" evidence="5">
    <location>
        <begin position="69"/>
        <end position="93"/>
    </location>
</feature>
<dbReference type="PANTHER" id="PTHR24064">
    <property type="entry name" value="SOLUTE CARRIER FAMILY 22 MEMBER"/>
    <property type="match status" value="1"/>
</dbReference>
<dbReference type="Pfam" id="PF00083">
    <property type="entry name" value="Sugar_tr"/>
    <property type="match status" value="1"/>
</dbReference>
<dbReference type="GO" id="GO:0016020">
    <property type="term" value="C:membrane"/>
    <property type="evidence" value="ECO:0007669"/>
    <property type="project" value="UniProtKB-SubCell"/>
</dbReference>
<dbReference type="InterPro" id="IPR020846">
    <property type="entry name" value="MFS_dom"/>
</dbReference>
<dbReference type="GeneID" id="20231546"/>
<gene>
    <name evidence="7" type="ORF">LOTGIDRAFT_117866</name>
</gene>
<dbReference type="HOGENOM" id="CLU_1307572_0_0_1"/>
<accession>V4AD82</accession>
<dbReference type="PROSITE" id="PS50850">
    <property type="entry name" value="MFS"/>
    <property type="match status" value="1"/>
</dbReference>
<dbReference type="KEGG" id="lgi:LOTGIDRAFT_117866"/>
<dbReference type="STRING" id="225164.V4AD82"/>
<evidence type="ECO:0000256" key="3">
    <source>
        <dbReference type="ARBA" id="ARBA00022989"/>
    </source>
</evidence>
<evidence type="ECO:0000256" key="4">
    <source>
        <dbReference type="ARBA" id="ARBA00023136"/>
    </source>
</evidence>
<dbReference type="EMBL" id="KB201750">
    <property type="protein sequence ID" value="ESO94812.1"/>
    <property type="molecule type" value="Genomic_DNA"/>
</dbReference>
<evidence type="ECO:0000256" key="1">
    <source>
        <dbReference type="ARBA" id="ARBA00004141"/>
    </source>
</evidence>
<name>V4AD82_LOTGI</name>
<dbReference type="CTD" id="20231546"/>
<dbReference type="AlphaFoldDB" id="V4AD82"/>
<organism evidence="7 8">
    <name type="scientific">Lottia gigantea</name>
    <name type="common">Giant owl limpet</name>
    <dbReference type="NCBI Taxonomy" id="225164"/>
    <lineage>
        <taxon>Eukaryota</taxon>
        <taxon>Metazoa</taxon>
        <taxon>Spiralia</taxon>
        <taxon>Lophotrochozoa</taxon>
        <taxon>Mollusca</taxon>
        <taxon>Gastropoda</taxon>
        <taxon>Patellogastropoda</taxon>
        <taxon>Lottioidea</taxon>
        <taxon>Lottiidae</taxon>
        <taxon>Lottia</taxon>
    </lineage>
</organism>
<dbReference type="InterPro" id="IPR005828">
    <property type="entry name" value="MFS_sugar_transport-like"/>
</dbReference>
<feature type="non-terminal residue" evidence="7">
    <location>
        <position position="1"/>
    </location>
</feature>
<comment type="subcellular location">
    <subcellularLocation>
        <location evidence="1">Membrane</location>
        <topology evidence="1">Multi-pass membrane protein</topology>
    </subcellularLocation>
</comment>
<feature type="transmembrane region" description="Helical" evidence="5">
    <location>
        <begin position="105"/>
        <end position="131"/>
    </location>
</feature>
<reference evidence="7 8" key="1">
    <citation type="journal article" date="2013" name="Nature">
        <title>Insights into bilaterian evolution from three spiralian genomes.</title>
        <authorList>
            <person name="Simakov O."/>
            <person name="Marletaz F."/>
            <person name="Cho S.J."/>
            <person name="Edsinger-Gonzales E."/>
            <person name="Havlak P."/>
            <person name="Hellsten U."/>
            <person name="Kuo D.H."/>
            <person name="Larsson T."/>
            <person name="Lv J."/>
            <person name="Arendt D."/>
            <person name="Savage R."/>
            <person name="Osoegawa K."/>
            <person name="de Jong P."/>
            <person name="Grimwood J."/>
            <person name="Chapman J.A."/>
            <person name="Shapiro H."/>
            <person name="Aerts A."/>
            <person name="Otillar R.P."/>
            <person name="Terry A.Y."/>
            <person name="Boore J.L."/>
            <person name="Grigoriev I.V."/>
            <person name="Lindberg D.R."/>
            <person name="Seaver E.C."/>
            <person name="Weisblat D.A."/>
            <person name="Putnam N.H."/>
            <person name="Rokhsar D.S."/>
        </authorList>
    </citation>
    <scope>NUCLEOTIDE SEQUENCE [LARGE SCALE GENOMIC DNA]</scope>
</reference>
<evidence type="ECO:0000313" key="8">
    <source>
        <dbReference type="Proteomes" id="UP000030746"/>
    </source>
</evidence>
<dbReference type="Proteomes" id="UP000030746">
    <property type="component" value="Unassembled WGS sequence"/>
</dbReference>
<keyword evidence="4 5" id="KW-0472">Membrane</keyword>
<proteinExistence type="predicted"/>
<evidence type="ECO:0000256" key="2">
    <source>
        <dbReference type="ARBA" id="ARBA00022692"/>
    </source>
</evidence>
<feature type="transmembrane region" description="Helical" evidence="5">
    <location>
        <begin position="12"/>
        <end position="31"/>
    </location>
</feature>
<evidence type="ECO:0000256" key="5">
    <source>
        <dbReference type="SAM" id="Phobius"/>
    </source>
</evidence>
<evidence type="ECO:0000259" key="6">
    <source>
        <dbReference type="PROSITE" id="PS50850"/>
    </source>
</evidence>
<protein>
    <recommendedName>
        <fullName evidence="6">Major facilitator superfamily (MFS) profile domain-containing protein</fullName>
    </recommendedName>
</protein>
<dbReference type="RefSeq" id="XP_009054552.1">
    <property type="nucleotide sequence ID" value="XM_009056304.1"/>
</dbReference>
<evidence type="ECO:0000313" key="7">
    <source>
        <dbReference type="EMBL" id="ESO94812.1"/>
    </source>
</evidence>
<sequence length="213" mass="23548">QWDLVCKNRWISFTITTVQMTGALIGGFIVGHLGDRFGRKTSLYTMLLMHAVFVAVSAFSNSWQLLAAVRFAIGVTGGSVTIVGFPASIEFVGKRWRALISALPVWSATAPFVALLPTSFLIAAILNILFVEHVGPPMLMPLIWSIVPESIRWLAVKGRTEEASKVARRIAKRNNKTPPDTAIVVMIAEEERTLNSNLYGYSFIDLLRCKRLA</sequence>
<feature type="transmembrane region" description="Helical" evidence="5">
    <location>
        <begin position="43"/>
        <end position="63"/>
    </location>
</feature>
<keyword evidence="3 5" id="KW-1133">Transmembrane helix</keyword>
<dbReference type="InterPro" id="IPR036259">
    <property type="entry name" value="MFS_trans_sf"/>
</dbReference>
<dbReference type="Gene3D" id="1.20.1250.20">
    <property type="entry name" value="MFS general substrate transporter like domains"/>
    <property type="match status" value="1"/>
</dbReference>
<keyword evidence="2 5" id="KW-0812">Transmembrane</keyword>